<organism evidence="18 19">
    <name type="scientific">Boletus reticuloceps</name>
    <dbReference type="NCBI Taxonomy" id="495285"/>
    <lineage>
        <taxon>Eukaryota</taxon>
        <taxon>Fungi</taxon>
        <taxon>Dikarya</taxon>
        <taxon>Basidiomycota</taxon>
        <taxon>Agaricomycotina</taxon>
        <taxon>Agaricomycetes</taxon>
        <taxon>Agaricomycetidae</taxon>
        <taxon>Boletales</taxon>
        <taxon>Boletineae</taxon>
        <taxon>Boletaceae</taxon>
        <taxon>Boletoideae</taxon>
        <taxon>Boletus</taxon>
    </lineage>
</organism>
<feature type="transmembrane region" description="Helical" evidence="17">
    <location>
        <begin position="528"/>
        <end position="552"/>
    </location>
</feature>
<evidence type="ECO:0000256" key="14">
    <source>
        <dbReference type="ARBA" id="ARBA00037042"/>
    </source>
</evidence>
<evidence type="ECO:0000313" key="18">
    <source>
        <dbReference type="EMBL" id="KAG6373751.1"/>
    </source>
</evidence>
<dbReference type="FunFam" id="3.40.50.1820:FF:000121">
    <property type="entry name" value="Carboxypeptidase D"/>
    <property type="match status" value="1"/>
</dbReference>
<dbReference type="PRINTS" id="PR00724">
    <property type="entry name" value="CRBOXYPTASEC"/>
</dbReference>
<keyword evidence="13" id="KW-0325">Glycoprotein</keyword>
<comment type="caution">
    <text evidence="18">The sequence shown here is derived from an EMBL/GenBank/DDBJ whole genome shotgun (WGS) entry which is preliminary data.</text>
</comment>
<dbReference type="GO" id="GO:0006508">
    <property type="term" value="P:proteolysis"/>
    <property type="evidence" value="ECO:0007669"/>
    <property type="project" value="UniProtKB-KW"/>
</dbReference>
<dbReference type="GO" id="GO:0004185">
    <property type="term" value="F:serine-type carboxypeptidase activity"/>
    <property type="evidence" value="ECO:0007669"/>
    <property type="project" value="UniProtKB-UniRule"/>
</dbReference>
<evidence type="ECO:0000256" key="1">
    <source>
        <dbReference type="ARBA" id="ARBA00001003"/>
    </source>
</evidence>
<reference evidence="18" key="1">
    <citation type="submission" date="2021-03" db="EMBL/GenBank/DDBJ databases">
        <title>Evolutionary innovations through gain and loss of genes in the ectomycorrhizal Boletales.</title>
        <authorList>
            <person name="Wu G."/>
            <person name="Miyauchi S."/>
            <person name="Morin E."/>
            <person name="Yang Z.-L."/>
            <person name="Xu J."/>
            <person name="Martin F.M."/>
        </authorList>
    </citation>
    <scope>NUCLEOTIDE SEQUENCE</scope>
    <source>
        <strain evidence="18">BR01</strain>
    </source>
</reference>
<feature type="signal peptide" evidence="15">
    <location>
        <begin position="1"/>
        <end position="26"/>
    </location>
</feature>
<evidence type="ECO:0000256" key="10">
    <source>
        <dbReference type="ARBA" id="ARBA00022989"/>
    </source>
</evidence>
<keyword evidence="9 15" id="KW-0378">Hydrolase</keyword>
<keyword evidence="8 15" id="KW-0732">Signal</keyword>
<sequence length="618" mass="69052">MPARIFGLPAWPYLLFLPLITQRVRAVPTDIPSAASFYVPSLPGLHQDPTHPLHIYAGHIVSENTTSAGNLDVLAHLFFVMVKARRAADKERLMFWFNGGPGCSSFDGLMMEVGPWKIDGQGGLKTVEGGWEEYTTMVYVDQPAGTGLSYTSTNHYVHTLEEATDQVIQFLKTFYQVFPEYLSVDTYLGGESYAGQYIPYFADAILKSSLNIPLRGAAIGNGWIDGRHQYPAYLEYAVAHEIIDVKSQEYKDNKRDTDQCLALFEGVSPEPVNIDDCEKLITSILESKTRTVNGAKKCINIYDVRLEDDFPACGMNWPPDLRDIATYLARQDVVRALHATGKSENWVECQGRVGTEIRSHFSTSSITLFPSVIERIPVLLFVGDKDYICNYIGIEKVIDTMSWNGEMGLGTAQTEPWTVAGEPAGTWVSSRNLTYVKVFNASHMVPYDVPDVAHDMILRFMGVDFSAILEGSARIPSSIGDDVKPIFMDDENLPVSSTPEETKARWDGERRLLPVVSCHWDDTMAVVAYYNAGTAALIFLLVTIGIGVCLWCRLRKRRVQLSKDADDTEENIPLKSTSEGDLDELDSEQTRRKRKGKERAIEMDEGELIFGVEDVDED</sequence>
<accession>A0A8I2YKV7</accession>
<comment type="similarity">
    <text evidence="3 15">Belongs to the peptidase S10 family.</text>
</comment>
<keyword evidence="4 15" id="KW-0121">Carboxypeptidase</keyword>
<gene>
    <name evidence="18" type="ORF">JVT61DRAFT_5893</name>
</gene>
<dbReference type="EMBL" id="JAGFBS010000020">
    <property type="protein sequence ID" value="KAG6373751.1"/>
    <property type="molecule type" value="Genomic_DNA"/>
</dbReference>
<dbReference type="PROSITE" id="PS00560">
    <property type="entry name" value="CARBOXYPEPT_SER_HIS"/>
    <property type="match status" value="1"/>
</dbReference>
<keyword evidence="7" id="KW-0053">Apoptosis</keyword>
<dbReference type="Gene3D" id="3.40.50.1820">
    <property type="entry name" value="alpha/beta hydrolase"/>
    <property type="match status" value="1"/>
</dbReference>
<keyword evidence="12 17" id="KW-0472">Membrane</keyword>
<evidence type="ECO:0000256" key="7">
    <source>
        <dbReference type="ARBA" id="ARBA00022703"/>
    </source>
</evidence>
<comment type="catalytic activity">
    <reaction evidence="1">
        <text>Preferential release of a C-terminal arginine or lysine residue.</text>
        <dbReference type="EC" id="3.4.16.6"/>
    </reaction>
</comment>
<evidence type="ECO:0000256" key="13">
    <source>
        <dbReference type="ARBA" id="ARBA00023180"/>
    </source>
</evidence>
<dbReference type="InterPro" id="IPR001563">
    <property type="entry name" value="Peptidase_S10"/>
</dbReference>
<dbReference type="SUPFAM" id="SSF53474">
    <property type="entry name" value="alpha/beta-Hydrolases"/>
    <property type="match status" value="1"/>
</dbReference>
<keyword evidence="10 17" id="KW-1133">Transmembrane helix</keyword>
<dbReference type="InterPro" id="IPR029058">
    <property type="entry name" value="AB_hydrolase_fold"/>
</dbReference>
<dbReference type="PANTHER" id="PTHR11802:SF190">
    <property type="entry name" value="PHEROMONE-PROCESSING CARBOXYPEPTIDASE KEX1"/>
    <property type="match status" value="1"/>
</dbReference>
<dbReference type="InterPro" id="IPR018202">
    <property type="entry name" value="Ser_caboxypep_ser_AS"/>
</dbReference>
<dbReference type="Proteomes" id="UP000683000">
    <property type="component" value="Unassembled WGS sequence"/>
</dbReference>
<dbReference type="PROSITE" id="PS00131">
    <property type="entry name" value="CARBOXYPEPT_SER_SER"/>
    <property type="match status" value="1"/>
</dbReference>
<keyword evidence="11" id="KW-0333">Golgi apparatus</keyword>
<comment type="subcellular location">
    <subcellularLocation>
        <location evidence="2">Golgi apparatus</location>
        <location evidence="2">trans-Golgi network membrane</location>
        <topology evidence="2">Single-pass type I membrane protein</topology>
    </subcellularLocation>
</comment>
<feature type="chain" id="PRO_5034494874" description="Carboxypeptidase" evidence="15">
    <location>
        <begin position="27"/>
        <end position="618"/>
    </location>
</feature>
<evidence type="ECO:0000256" key="11">
    <source>
        <dbReference type="ARBA" id="ARBA00023034"/>
    </source>
</evidence>
<keyword evidence="6 17" id="KW-0812">Transmembrane</keyword>
<dbReference type="EC" id="3.4.16.-" evidence="15"/>
<evidence type="ECO:0000256" key="2">
    <source>
        <dbReference type="ARBA" id="ARBA00004393"/>
    </source>
</evidence>
<dbReference type="GO" id="GO:0005802">
    <property type="term" value="C:trans-Golgi network"/>
    <property type="evidence" value="ECO:0007669"/>
    <property type="project" value="TreeGrafter"/>
</dbReference>
<evidence type="ECO:0000256" key="5">
    <source>
        <dbReference type="ARBA" id="ARBA00022670"/>
    </source>
</evidence>
<dbReference type="InterPro" id="IPR033124">
    <property type="entry name" value="Ser_caboxypep_his_AS"/>
</dbReference>
<evidence type="ECO:0000313" key="19">
    <source>
        <dbReference type="Proteomes" id="UP000683000"/>
    </source>
</evidence>
<evidence type="ECO:0000256" key="15">
    <source>
        <dbReference type="RuleBase" id="RU361156"/>
    </source>
</evidence>
<evidence type="ECO:0000256" key="16">
    <source>
        <dbReference type="SAM" id="MobiDB-lite"/>
    </source>
</evidence>
<evidence type="ECO:0000256" key="3">
    <source>
        <dbReference type="ARBA" id="ARBA00009431"/>
    </source>
</evidence>
<feature type="region of interest" description="Disordered" evidence="16">
    <location>
        <begin position="565"/>
        <end position="599"/>
    </location>
</feature>
<evidence type="ECO:0000256" key="4">
    <source>
        <dbReference type="ARBA" id="ARBA00022645"/>
    </source>
</evidence>
<dbReference type="PANTHER" id="PTHR11802">
    <property type="entry name" value="SERINE PROTEASE FAMILY S10 SERINE CARBOXYPEPTIDASE"/>
    <property type="match status" value="1"/>
</dbReference>
<keyword evidence="19" id="KW-1185">Reference proteome</keyword>
<evidence type="ECO:0000256" key="8">
    <source>
        <dbReference type="ARBA" id="ARBA00022729"/>
    </source>
</evidence>
<name>A0A8I2YKV7_9AGAM</name>
<dbReference type="GO" id="GO:0006915">
    <property type="term" value="P:apoptotic process"/>
    <property type="evidence" value="ECO:0007669"/>
    <property type="project" value="UniProtKB-KW"/>
</dbReference>
<evidence type="ECO:0000256" key="9">
    <source>
        <dbReference type="ARBA" id="ARBA00022801"/>
    </source>
</evidence>
<evidence type="ECO:0000256" key="17">
    <source>
        <dbReference type="SAM" id="Phobius"/>
    </source>
</evidence>
<dbReference type="AlphaFoldDB" id="A0A8I2YKV7"/>
<keyword evidence="5 15" id="KW-0645">Protease</keyword>
<dbReference type="Pfam" id="PF00450">
    <property type="entry name" value="Peptidase_S10"/>
    <property type="match status" value="1"/>
</dbReference>
<proteinExistence type="inferred from homology"/>
<evidence type="ECO:0000256" key="6">
    <source>
        <dbReference type="ARBA" id="ARBA00022692"/>
    </source>
</evidence>
<dbReference type="OrthoDB" id="443318at2759"/>
<protein>
    <recommendedName>
        <fullName evidence="15">Carboxypeptidase</fullName>
        <ecNumber evidence="15">3.4.16.-</ecNumber>
    </recommendedName>
</protein>
<evidence type="ECO:0000256" key="12">
    <source>
        <dbReference type="ARBA" id="ARBA00023136"/>
    </source>
</evidence>
<comment type="function">
    <text evidence="14">Protease with a carboxypeptidase B-like function involved in the C-terminal processing of the lysine and arginine residues from protein precursors. Promotes cell fusion and is involved in the programmed cell death.</text>
</comment>